<dbReference type="Proteomes" id="UP000614350">
    <property type="component" value="Unassembled WGS sequence"/>
</dbReference>
<reference evidence="1" key="1">
    <citation type="journal article" date="2020" name="G3 (Bethesda)">
        <title>High-Quality Assemblies for Three Invasive Social Wasps from the &lt;i&gt;Vespula&lt;/i&gt; Genus.</title>
        <authorList>
            <person name="Harrop T.W.R."/>
            <person name="Guhlin J."/>
            <person name="McLaughlin G.M."/>
            <person name="Permina E."/>
            <person name="Stockwell P."/>
            <person name="Gilligan J."/>
            <person name="Le Lec M.F."/>
            <person name="Gruber M.A.M."/>
            <person name="Quinn O."/>
            <person name="Lovegrove M."/>
            <person name="Duncan E.J."/>
            <person name="Remnant E.J."/>
            <person name="Van Eeckhoven J."/>
            <person name="Graham B."/>
            <person name="Knapp R.A."/>
            <person name="Langford K.W."/>
            <person name="Kronenberg Z."/>
            <person name="Press M.O."/>
            <person name="Eacker S.M."/>
            <person name="Wilson-Rankin E.E."/>
            <person name="Purcell J."/>
            <person name="Lester P.J."/>
            <person name="Dearden P.K."/>
        </authorList>
    </citation>
    <scope>NUCLEOTIDE SEQUENCE</scope>
    <source>
        <strain evidence="1">Marl-1</strain>
    </source>
</reference>
<evidence type="ECO:0000313" key="2">
    <source>
        <dbReference type="Proteomes" id="UP000614350"/>
    </source>
</evidence>
<dbReference type="AlphaFoldDB" id="A0A834JIZ0"/>
<comment type="caution">
    <text evidence="1">The sequence shown here is derived from an EMBL/GenBank/DDBJ whole genome shotgun (WGS) entry which is preliminary data.</text>
</comment>
<sequence length="67" mass="7712">MEKGISEASVQLQQPKLPSPIQVGGEVELRCHVDGSGDMKYGWFKLVTELWLFRSPYMSARNKRWSQ</sequence>
<protein>
    <recommendedName>
        <fullName evidence="3">Ig-like domain-containing protein</fullName>
    </recommendedName>
</protein>
<dbReference type="EMBL" id="JACSEA010000011">
    <property type="protein sequence ID" value="KAF7389303.1"/>
    <property type="molecule type" value="Genomic_DNA"/>
</dbReference>
<evidence type="ECO:0000313" key="1">
    <source>
        <dbReference type="EMBL" id="KAF7389303.1"/>
    </source>
</evidence>
<proteinExistence type="predicted"/>
<evidence type="ECO:0008006" key="3">
    <source>
        <dbReference type="Google" id="ProtNLM"/>
    </source>
</evidence>
<keyword evidence="2" id="KW-1185">Reference proteome</keyword>
<organism evidence="1 2">
    <name type="scientific">Vespula vulgaris</name>
    <name type="common">Yellow jacket</name>
    <name type="synonym">Wasp</name>
    <dbReference type="NCBI Taxonomy" id="7454"/>
    <lineage>
        <taxon>Eukaryota</taxon>
        <taxon>Metazoa</taxon>
        <taxon>Ecdysozoa</taxon>
        <taxon>Arthropoda</taxon>
        <taxon>Hexapoda</taxon>
        <taxon>Insecta</taxon>
        <taxon>Pterygota</taxon>
        <taxon>Neoptera</taxon>
        <taxon>Endopterygota</taxon>
        <taxon>Hymenoptera</taxon>
        <taxon>Apocrita</taxon>
        <taxon>Aculeata</taxon>
        <taxon>Vespoidea</taxon>
        <taxon>Vespidae</taxon>
        <taxon>Vespinae</taxon>
        <taxon>Vespula</taxon>
    </lineage>
</organism>
<gene>
    <name evidence="1" type="ORF">HZH66_010440</name>
</gene>
<accession>A0A834JIZ0</accession>
<name>A0A834JIZ0_VESVU</name>